<feature type="transmembrane region" description="Helical" evidence="9">
    <location>
        <begin position="145"/>
        <end position="168"/>
    </location>
</feature>
<keyword evidence="3 8" id="KW-0378">Hydrolase</keyword>
<dbReference type="GO" id="GO:0046872">
    <property type="term" value="F:metal ion binding"/>
    <property type="evidence" value="ECO:0007669"/>
    <property type="project" value="UniProtKB-KW"/>
</dbReference>
<keyword evidence="13" id="KW-1185">Reference proteome</keyword>
<dbReference type="OrthoDB" id="9781930at2"/>
<dbReference type="Pfam" id="PF01435">
    <property type="entry name" value="Peptidase_M48"/>
    <property type="match status" value="1"/>
</dbReference>
<dbReference type="RefSeq" id="WP_119587402.1">
    <property type="nucleotide sequence ID" value="NZ_CAWODQ010000025.1"/>
</dbReference>
<feature type="transmembrane region" description="Helical" evidence="9">
    <location>
        <begin position="72"/>
        <end position="92"/>
    </location>
</feature>
<feature type="transmembrane region" description="Helical" evidence="9">
    <location>
        <begin position="34"/>
        <end position="51"/>
    </location>
</feature>
<protein>
    <submittedName>
        <fullName evidence="12">M48 family peptidase</fullName>
    </submittedName>
</protein>
<comment type="caution">
    <text evidence="12">The sequence shown here is derived from an EMBL/GenBank/DDBJ whole genome shotgun (WGS) entry which is preliminary data.</text>
</comment>
<dbReference type="GO" id="GO:0004222">
    <property type="term" value="F:metalloendopeptidase activity"/>
    <property type="evidence" value="ECO:0007669"/>
    <property type="project" value="InterPro"/>
</dbReference>
<evidence type="ECO:0000313" key="13">
    <source>
        <dbReference type="Proteomes" id="UP000286576"/>
    </source>
</evidence>
<feature type="transmembrane region" description="Helical" evidence="9">
    <location>
        <begin position="112"/>
        <end position="138"/>
    </location>
</feature>
<evidence type="ECO:0000256" key="4">
    <source>
        <dbReference type="ARBA" id="ARBA00022833"/>
    </source>
</evidence>
<evidence type="ECO:0000313" key="12">
    <source>
        <dbReference type="EMBL" id="RIV85163.1"/>
    </source>
</evidence>
<gene>
    <name evidence="12" type="ORF">D2V07_12855</name>
</gene>
<feature type="binding site" evidence="7">
    <location>
        <position position="324"/>
    </location>
    <ligand>
        <name>Zn(2+)</name>
        <dbReference type="ChEBI" id="CHEBI:29105"/>
        <note>catalytic</note>
    </ligand>
</feature>
<dbReference type="Gene3D" id="3.30.2010.10">
    <property type="entry name" value="Metalloproteases ('zincins'), catalytic domain"/>
    <property type="match status" value="1"/>
</dbReference>
<keyword evidence="9" id="KW-0812">Transmembrane</keyword>
<comment type="cofactor">
    <cofactor evidence="7 8">
        <name>Zn(2+)</name>
        <dbReference type="ChEBI" id="CHEBI:29105"/>
    </cofactor>
    <text evidence="7 8">Binds 1 zinc ion per subunit.</text>
</comment>
<organism evidence="12 13">
    <name type="scientific">Aurantiacibacter zhengii</name>
    <dbReference type="NCBI Taxonomy" id="2307003"/>
    <lineage>
        <taxon>Bacteria</taxon>
        <taxon>Pseudomonadati</taxon>
        <taxon>Pseudomonadota</taxon>
        <taxon>Alphaproteobacteria</taxon>
        <taxon>Sphingomonadales</taxon>
        <taxon>Erythrobacteraceae</taxon>
        <taxon>Aurantiacibacter</taxon>
    </lineage>
</organism>
<feature type="transmembrane region" description="Helical" evidence="9">
    <location>
        <begin position="297"/>
        <end position="315"/>
    </location>
</feature>
<dbReference type="InterPro" id="IPR027057">
    <property type="entry name" value="CAXX_Prtase_1"/>
</dbReference>
<dbReference type="CDD" id="cd07343">
    <property type="entry name" value="M48A_Zmpste24p_like"/>
    <property type="match status" value="1"/>
</dbReference>
<dbReference type="GO" id="GO:0071586">
    <property type="term" value="P:CAAX-box protein processing"/>
    <property type="evidence" value="ECO:0007669"/>
    <property type="project" value="InterPro"/>
</dbReference>
<feature type="transmembrane region" description="Helical" evidence="9">
    <location>
        <begin position="257"/>
        <end position="276"/>
    </location>
</feature>
<sequence>MTASRVEAETRAWIDTLSSQELALARDYTTGNHWLILAGLFVSAIVTWIIVRSGVLDKVAAKLGRRGFALRTFLVAVAYLVVSSLLALPFTIYTDWWRETQYHRTSQSLADFLAQGGISLLLSALIGGLFLLGVYALIRKAGRWWWAWAGALVAAGISFMLLLSPVLIEPLFNDYQPIPEGEVRDAVLVLAAEAGVPEDRVFMYDGSRQSNNFTANVSGVGSNARIAISDVAMDEASLDEVKAVTGHEIGHYVLGHVWRSIAVISLLAVAIFWLTARLYPWFARLFGTDAELADPRGLPVFSFVIGLLFVLAQPITNTMTRMGESEADAYSLTHVGLPDALSGALIKTAEYRYPLAGPVEEALFYTHPTVKSRVRAAMAWKVAQETKP</sequence>
<comment type="similarity">
    <text evidence="8">Belongs to the peptidase M48 family.</text>
</comment>
<evidence type="ECO:0000256" key="6">
    <source>
        <dbReference type="PIRSR" id="PIRSR627057-1"/>
    </source>
</evidence>
<evidence type="ECO:0000256" key="2">
    <source>
        <dbReference type="ARBA" id="ARBA00022723"/>
    </source>
</evidence>
<proteinExistence type="inferred from homology"/>
<dbReference type="EMBL" id="QXFL01000005">
    <property type="protein sequence ID" value="RIV85163.1"/>
    <property type="molecule type" value="Genomic_DNA"/>
</dbReference>
<dbReference type="PANTHER" id="PTHR10120">
    <property type="entry name" value="CAAX PRENYL PROTEASE 1"/>
    <property type="match status" value="1"/>
</dbReference>
<evidence type="ECO:0000256" key="9">
    <source>
        <dbReference type="SAM" id="Phobius"/>
    </source>
</evidence>
<keyword evidence="2 7" id="KW-0479">Metal-binding</keyword>
<keyword evidence="1 8" id="KW-0645">Protease</keyword>
<evidence type="ECO:0000256" key="7">
    <source>
        <dbReference type="PIRSR" id="PIRSR627057-2"/>
    </source>
</evidence>
<dbReference type="InterPro" id="IPR001915">
    <property type="entry name" value="Peptidase_M48"/>
</dbReference>
<dbReference type="AlphaFoldDB" id="A0A418NR16"/>
<feature type="domain" description="Peptidase M48" evidence="10">
    <location>
        <begin position="179"/>
        <end position="380"/>
    </location>
</feature>
<keyword evidence="9" id="KW-1133">Transmembrane helix</keyword>
<dbReference type="Proteomes" id="UP000286576">
    <property type="component" value="Unassembled WGS sequence"/>
</dbReference>
<feature type="active site" evidence="6">
    <location>
        <position position="248"/>
    </location>
</feature>
<keyword evidence="4 7" id="KW-0862">Zinc</keyword>
<evidence type="ECO:0000259" key="11">
    <source>
        <dbReference type="Pfam" id="PF16491"/>
    </source>
</evidence>
<evidence type="ECO:0000256" key="1">
    <source>
        <dbReference type="ARBA" id="ARBA00022670"/>
    </source>
</evidence>
<feature type="active site" description="Proton donor" evidence="6">
    <location>
        <position position="328"/>
    </location>
</feature>
<keyword evidence="9" id="KW-0472">Membrane</keyword>
<evidence type="ECO:0000259" key="10">
    <source>
        <dbReference type="Pfam" id="PF01435"/>
    </source>
</evidence>
<keyword evidence="5 8" id="KW-0482">Metalloprotease</keyword>
<reference evidence="12 13" key="1">
    <citation type="submission" date="2018-08" db="EMBL/GenBank/DDBJ databases">
        <title>Erythrobacter zhengii sp.nov., a bacterium isolated from deep-sea sediment.</title>
        <authorList>
            <person name="Fang C."/>
            <person name="Wu Y.-H."/>
            <person name="Sun C."/>
            <person name="Wang H."/>
            <person name="Cheng H."/>
            <person name="Meng F.-X."/>
            <person name="Wang C.-S."/>
            <person name="Xu X.-W."/>
        </authorList>
    </citation>
    <scope>NUCLEOTIDE SEQUENCE [LARGE SCALE GENOMIC DNA]</scope>
    <source>
        <strain evidence="12 13">V18</strain>
    </source>
</reference>
<evidence type="ECO:0000256" key="3">
    <source>
        <dbReference type="ARBA" id="ARBA00022801"/>
    </source>
</evidence>
<feature type="binding site" evidence="7">
    <location>
        <position position="247"/>
    </location>
    <ligand>
        <name>Zn(2+)</name>
        <dbReference type="ChEBI" id="CHEBI:29105"/>
        <note>catalytic</note>
    </ligand>
</feature>
<dbReference type="Pfam" id="PF16491">
    <property type="entry name" value="Peptidase_M48_N"/>
    <property type="match status" value="1"/>
</dbReference>
<evidence type="ECO:0000256" key="5">
    <source>
        <dbReference type="ARBA" id="ARBA00023049"/>
    </source>
</evidence>
<feature type="domain" description="CAAX prenyl protease 1 N-terminal" evidence="11">
    <location>
        <begin position="15"/>
        <end position="173"/>
    </location>
</feature>
<dbReference type="InterPro" id="IPR032456">
    <property type="entry name" value="Peptidase_M48_N"/>
</dbReference>
<name>A0A418NR16_9SPHN</name>
<evidence type="ECO:0000256" key="8">
    <source>
        <dbReference type="RuleBase" id="RU003983"/>
    </source>
</evidence>
<feature type="binding site" evidence="7">
    <location>
        <position position="251"/>
    </location>
    <ligand>
        <name>Zn(2+)</name>
        <dbReference type="ChEBI" id="CHEBI:29105"/>
        <note>catalytic</note>
    </ligand>
</feature>
<accession>A0A418NR16</accession>